<dbReference type="InterPro" id="IPR043519">
    <property type="entry name" value="NT_sf"/>
</dbReference>
<dbReference type="Gene3D" id="3.30.460.40">
    <property type="match status" value="1"/>
</dbReference>
<dbReference type="RefSeq" id="WP_171682092.1">
    <property type="nucleotide sequence ID" value="NZ_WHNZ01000012.1"/>
</dbReference>
<evidence type="ECO:0000313" key="2">
    <source>
        <dbReference type="Proteomes" id="UP000618579"/>
    </source>
</evidence>
<evidence type="ECO:0008006" key="3">
    <source>
        <dbReference type="Google" id="ProtNLM"/>
    </source>
</evidence>
<accession>A0ABX1ZJU2</accession>
<proteinExistence type="predicted"/>
<reference evidence="1 2" key="1">
    <citation type="submission" date="2019-10" db="EMBL/GenBank/DDBJ databases">
        <title>Description of Paenibacillus pedi sp. nov.</title>
        <authorList>
            <person name="Carlier A."/>
            <person name="Qi S."/>
        </authorList>
    </citation>
    <scope>NUCLEOTIDE SEQUENCE [LARGE SCALE GENOMIC DNA]</scope>
    <source>
        <strain evidence="1 2">LMG 31457</strain>
    </source>
</reference>
<sequence length="203" mass="23209">MVLLEPLVPTITTIHTQLLQAPSVRWLIGGSCGLLMQNVDIGRSPRDLDIYVDLSDVAGIHTSLQDYSVDTPVLSQTVMYASILSHYQIHGDMVEVVGDFKVQALDSAYQVEVGFLWEHHSHLADIGKQEVKVMPLAHELIFNLLRDRPDRYEAIYRTMLASPERHMQTLHVLLQRNRWGLDFQRKLECLIDSIRRNVPDDGR</sequence>
<keyword evidence="2" id="KW-1185">Reference proteome</keyword>
<dbReference type="EMBL" id="WHNZ01000012">
    <property type="protein sequence ID" value="NOU99222.1"/>
    <property type="molecule type" value="Genomic_DNA"/>
</dbReference>
<organism evidence="1 2">
    <name type="scientific">Paenibacillus planticolens</name>
    <dbReference type="NCBI Taxonomy" id="2654976"/>
    <lineage>
        <taxon>Bacteria</taxon>
        <taxon>Bacillati</taxon>
        <taxon>Bacillota</taxon>
        <taxon>Bacilli</taxon>
        <taxon>Bacillales</taxon>
        <taxon>Paenibacillaceae</taxon>
        <taxon>Paenibacillus</taxon>
    </lineage>
</organism>
<comment type="caution">
    <text evidence="1">The sequence shown here is derived from an EMBL/GenBank/DDBJ whole genome shotgun (WGS) entry which is preliminary data.</text>
</comment>
<evidence type="ECO:0000313" key="1">
    <source>
        <dbReference type="EMBL" id="NOU99222.1"/>
    </source>
</evidence>
<name>A0ABX1ZJU2_9BACL</name>
<dbReference type="Proteomes" id="UP000618579">
    <property type="component" value="Unassembled WGS sequence"/>
</dbReference>
<gene>
    <name evidence="1" type="ORF">GC097_04180</name>
</gene>
<protein>
    <recommendedName>
        <fullName evidence="3">Nucleotidyl transferase AbiEii/AbiGii toxin family protein</fullName>
    </recommendedName>
</protein>
<dbReference type="SUPFAM" id="SSF81301">
    <property type="entry name" value="Nucleotidyltransferase"/>
    <property type="match status" value="1"/>
</dbReference>